<sequence>MFPSLPALGELSQPFKRAQFGLFGGKTKLYGNNVPFSKHKTRRTWLPNVQRKRIPSDILGESVRLKVTTRVLRTIKKYGGLDNYLKGTASHKLGYVGLGLKLKVKDTEKQQQIVHSKTPEGQKELEKKLLAHSKWGLAIGTMKMGVKRTASILPGNSVEDARKARIDAGKALGLPGPANPAQTFKYLQAKA</sequence>
<evidence type="ECO:0000256" key="5">
    <source>
        <dbReference type="ARBA" id="ARBA00035269"/>
    </source>
</evidence>
<dbReference type="PANTHER" id="PTHR13528:SF2">
    <property type="entry name" value="LARGE RIBOSOMAL SUBUNIT PROTEIN BL28M"/>
    <property type="match status" value="1"/>
</dbReference>
<keyword evidence="3" id="KW-0687">Ribonucleoprotein</keyword>
<dbReference type="AlphaFoldDB" id="A0A5C3L6Y4"/>
<dbReference type="Gene3D" id="2.30.170.40">
    <property type="entry name" value="Ribosomal protein L28/L24"/>
    <property type="match status" value="1"/>
</dbReference>
<dbReference type="STRING" id="230819.A0A5C3L6Y4"/>
<gene>
    <name evidence="6" type="ORF">FA15DRAFT_753629</name>
</gene>
<organism evidence="6 7">
    <name type="scientific">Coprinopsis marcescibilis</name>
    <name type="common">Agaric fungus</name>
    <name type="synonym">Psathyrella marcescibilis</name>
    <dbReference type="NCBI Taxonomy" id="230819"/>
    <lineage>
        <taxon>Eukaryota</taxon>
        <taxon>Fungi</taxon>
        <taxon>Dikarya</taxon>
        <taxon>Basidiomycota</taxon>
        <taxon>Agaricomycotina</taxon>
        <taxon>Agaricomycetes</taxon>
        <taxon>Agaricomycetidae</taxon>
        <taxon>Agaricales</taxon>
        <taxon>Agaricineae</taxon>
        <taxon>Psathyrellaceae</taxon>
        <taxon>Coprinopsis</taxon>
    </lineage>
</organism>
<dbReference type="FunFam" id="2.30.170.40:FF:000003">
    <property type="entry name" value="54S ribosomal protein L24"/>
    <property type="match status" value="1"/>
</dbReference>
<accession>A0A5C3L6Y4</accession>
<dbReference type="Proteomes" id="UP000307440">
    <property type="component" value="Unassembled WGS sequence"/>
</dbReference>
<dbReference type="GO" id="GO:0003735">
    <property type="term" value="F:structural constituent of ribosome"/>
    <property type="evidence" value="ECO:0007669"/>
    <property type="project" value="InterPro"/>
</dbReference>
<keyword evidence="7" id="KW-1185">Reference proteome</keyword>
<evidence type="ECO:0000256" key="4">
    <source>
        <dbReference type="ARBA" id="ARBA00035265"/>
    </source>
</evidence>
<dbReference type="NCBIfam" id="TIGR00009">
    <property type="entry name" value="L28"/>
    <property type="match status" value="1"/>
</dbReference>
<dbReference type="PANTHER" id="PTHR13528">
    <property type="entry name" value="39S RIBOSOMAL PROTEIN L28, MITOCHONDRIAL"/>
    <property type="match status" value="1"/>
</dbReference>
<dbReference type="OrthoDB" id="361870at2759"/>
<dbReference type="InterPro" id="IPR037147">
    <property type="entry name" value="Ribosomal_bL28_sf"/>
</dbReference>
<dbReference type="GO" id="GO:0006412">
    <property type="term" value="P:translation"/>
    <property type="evidence" value="ECO:0007669"/>
    <property type="project" value="InterPro"/>
</dbReference>
<dbReference type="InterPro" id="IPR001383">
    <property type="entry name" value="Ribosomal_bL28_bact-type"/>
</dbReference>
<evidence type="ECO:0000313" key="7">
    <source>
        <dbReference type="Proteomes" id="UP000307440"/>
    </source>
</evidence>
<protein>
    <recommendedName>
        <fullName evidence="4">Large ribosomal subunit protein bL28c</fullName>
    </recommendedName>
    <alternativeName>
        <fullName evidence="5">Large ribosomal subunit protein bL28m</fullName>
    </alternativeName>
</protein>
<evidence type="ECO:0000256" key="1">
    <source>
        <dbReference type="ARBA" id="ARBA00008760"/>
    </source>
</evidence>
<dbReference type="SUPFAM" id="SSF143800">
    <property type="entry name" value="L28p-like"/>
    <property type="match status" value="1"/>
</dbReference>
<comment type="similarity">
    <text evidence="1">Belongs to the bacterial ribosomal protein bL28 family.</text>
</comment>
<dbReference type="InterPro" id="IPR026569">
    <property type="entry name" value="Ribosomal_bL28"/>
</dbReference>
<evidence type="ECO:0000256" key="2">
    <source>
        <dbReference type="ARBA" id="ARBA00022980"/>
    </source>
</evidence>
<dbReference type="Pfam" id="PF00830">
    <property type="entry name" value="Ribosomal_L28"/>
    <property type="match status" value="1"/>
</dbReference>
<evidence type="ECO:0000256" key="3">
    <source>
        <dbReference type="ARBA" id="ARBA00023274"/>
    </source>
</evidence>
<dbReference type="InterPro" id="IPR034704">
    <property type="entry name" value="Ribosomal_bL28/bL31-like_sf"/>
</dbReference>
<name>A0A5C3L6Y4_COPMA</name>
<dbReference type="GO" id="GO:0005762">
    <property type="term" value="C:mitochondrial large ribosomal subunit"/>
    <property type="evidence" value="ECO:0007669"/>
    <property type="project" value="TreeGrafter"/>
</dbReference>
<reference evidence="6 7" key="1">
    <citation type="journal article" date="2019" name="Nat. Ecol. Evol.">
        <title>Megaphylogeny resolves global patterns of mushroom evolution.</title>
        <authorList>
            <person name="Varga T."/>
            <person name="Krizsan K."/>
            <person name="Foldi C."/>
            <person name="Dima B."/>
            <person name="Sanchez-Garcia M."/>
            <person name="Sanchez-Ramirez S."/>
            <person name="Szollosi G.J."/>
            <person name="Szarkandi J.G."/>
            <person name="Papp V."/>
            <person name="Albert L."/>
            <person name="Andreopoulos W."/>
            <person name="Angelini C."/>
            <person name="Antonin V."/>
            <person name="Barry K.W."/>
            <person name="Bougher N.L."/>
            <person name="Buchanan P."/>
            <person name="Buyck B."/>
            <person name="Bense V."/>
            <person name="Catcheside P."/>
            <person name="Chovatia M."/>
            <person name="Cooper J."/>
            <person name="Damon W."/>
            <person name="Desjardin D."/>
            <person name="Finy P."/>
            <person name="Geml J."/>
            <person name="Haridas S."/>
            <person name="Hughes K."/>
            <person name="Justo A."/>
            <person name="Karasinski D."/>
            <person name="Kautmanova I."/>
            <person name="Kiss B."/>
            <person name="Kocsube S."/>
            <person name="Kotiranta H."/>
            <person name="LaButti K.M."/>
            <person name="Lechner B.E."/>
            <person name="Liimatainen K."/>
            <person name="Lipzen A."/>
            <person name="Lukacs Z."/>
            <person name="Mihaltcheva S."/>
            <person name="Morgado L.N."/>
            <person name="Niskanen T."/>
            <person name="Noordeloos M.E."/>
            <person name="Ohm R.A."/>
            <person name="Ortiz-Santana B."/>
            <person name="Ovrebo C."/>
            <person name="Racz N."/>
            <person name="Riley R."/>
            <person name="Savchenko A."/>
            <person name="Shiryaev A."/>
            <person name="Soop K."/>
            <person name="Spirin V."/>
            <person name="Szebenyi C."/>
            <person name="Tomsovsky M."/>
            <person name="Tulloss R.E."/>
            <person name="Uehling J."/>
            <person name="Grigoriev I.V."/>
            <person name="Vagvolgyi C."/>
            <person name="Papp T."/>
            <person name="Martin F.M."/>
            <person name="Miettinen O."/>
            <person name="Hibbett D.S."/>
            <person name="Nagy L.G."/>
        </authorList>
    </citation>
    <scope>NUCLEOTIDE SEQUENCE [LARGE SCALE GENOMIC DNA]</scope>
    <source>
        <strain evidence="6 7">CBS 121175</strain>
    </source>
</reference>
<evidence type="ECO:0000313" key="6">
    <source>
        <dbReference type="EMBL" id="TFK28303.1"/>
    </source>
</evidence>
<dbReference type="EMBL" id="ML210157">
    <property type="protein sequence ID" value="TFK28303.1"/>
    <property type="molecule type" value="Genomic_DNA"/>
</dbReference>
<dbReference type="HAMAP" id="MF_00373">
    <property type="entry name" value="Ribosomal_bL28"/>
    <property type="match status" value="1"/>
</dbReference>
<proteinExistence type="inferred from homology"/>
<keyword evidence="2 6" id="KW-0689">Ribosomal protein</keyword>